<comment type="caution">
    <text evidence="6">The sequence shown here is derived from an EMBL/GenBank/DDBJ whole genome shotgun (WGS) entry which is preliminary data.</text>
</comment>
<dbReference type="SUPFAM" id="SSF46785">
    <property type="entry name" value="Winged helix' DNA-binding domain"/>
    <property type="match status" value="1"/>
</dbReference>
<dbReference type="Proteomes" id="UP001276564">
    <property type="component" value="Unassembled WGS sequence"/>
</dbReference>
<dbReference type="Gene3D" id="3.40.190.290">
    <property type="match status" value="1"/>
</dbReference>
<dbReference type="Pfam" id="PF03466">
    <property type="entry name" value="LysR_substrate"/>
    <property type="match status" value="1"/>
</dbReference>
<evidence type="ECO:0000313" key="6">
    <source>
        <dbReference type="EMBL" id="MDX8538615.1"/>
    </source>
</evidence>
<organism evidence="6 7">
    <name type="scientific">Mesorhizobium abyssinicae</name>
    <dbReference type="NCBI Taxonomy" id="1209958"/>
    <lineage>
        <taxon>Bacteria</taxon>
        <taxon>Pseudomonadati</taxon>
        <taxon>Pseudomonadota</taxon>
        <taxon>Alphaproteobacteria</taxon>
        <taxon>Hyphomicrobiales</taxon>
        <taxon>Phyllobacteriaceae</taxon>
        <taxon>Mesorhizobium</taxon>
    </lineage>
</organism>
<dbReference type="PRINTS" id="PR00039">
    <property type="entry name" value="HTHLYSR"/>
</dbReference>
<dbReference type="PANTHER" id="PTHR30537">
    <property type="entry name" value="HTH-TYPE TRANSCRIPTIONAL REGULATOR"/>
    <property type="match status" value="1"/>
</dbReference>
<dbReference type="InterPro" id="IPR036390">
    <property type="entry name" value="WH_DNA-bd_sf"/>
</dbReference>
<name>A0ABU5AMT1_9HYPH</name>
<evidence type="ECO:0000256" key="1">
    <source>
        <dbReference type="ARBA" id="ARBA00009437"/>
    </source>
</evidence>
<reference evidence="6 7" key="1">
    <citation type="submission" date="2023-08" db="EMBL/GenBank/DDBJ databases">
        <title>Implementing the SeqCode for naming new Mesorhizobium species isolated from Vachellia karroo root nodules.</title>
        <authorList>
            <person name="Van Lill M."/>
        </authorList>
    </citation>
    <scope>NUCLEOTIDE SEQUENCE [LARGE SCALE GENOMIC DNA]</scope>
    <source>
        <strain evidence="6 7">VK4B</strain>
    </source>
</reference>
<dbReference type="PANTHER" id="PTHR30537:SF5">
    <property type="entry name" value="HTH-TYPE TRANSCRIPTIONAL ACTIVATOR TTDR-RELATED"/>
    <property type="match status" value="1"/>
</dbReference>
<keyword evidence="4" id="KW-0804">Transcription</keyword>
<evidence type="ECO:0000256" key="2">
    <source>
        <dbReference type="ARBA" id="ARBA00023015"/>
    </source>
</evidence>
<proteinExistence type="inferred from homology"/>
<dbReference type="RefSeq" id="WP_320320544.1">
    <property type="nucleotide sequence ID" value="NZ_JAVIIP010000006.1"/>
</dbReference>
<dbReference type="SUPFAM" id="SSF53850">
    <property type="entry name" value="Periplasmic binding protein-like II"/>
    <property type="match status" value="1"/>
</dbReference>
<dbReference type="Pfam" id="PF00126">
    <property type="entry name" value="HTH_1"/>
    <property type="match status" value="1"/>
</dbReference>
<evidence type="ECO:0000256" key="4">
    <source>
        <dbReference type="ARBA" id="ARBA00023163"/>
    </source>
</evidence>
<dbReference type="InterPro" id="IPR000847">
    <property type="entry name" value="LysR_HTH_N"/>
</dbReference>
<keyword evidence="3" id="KW-0238">DNA-binding</keyword>
<evidence type="ECO:0000313" key="7">
    <source>
        <dbReference type="Proteomes" id="UP001276564"/>
    </source>
</evidence>
<comment type="similarity">
    <text evidence="1">Belongs to the LysR transcriptional regulatory family.</text>
</comment>
<protein>
    <submittedName>
        <fullName evidence="6">LysR family transcriptional regulator</fullName>
    </submittedName>
</protein>
<dbReference type="InterPro" id="IPR036388">
    <property type="entry name" value="WH-like_DNA-bd_sf"/>
</dbReference>
<evidence type="ECO:0000259" key="5">
    <source>
        <dbReference type="PROSITE" id="PS50931"/>
    </source>
</evidence>
<accession>A0ABU5AMT1</accession>
<dbReference type="Gene3D" id="1.10.10.10">
    <property type="entry name" value="Winged helix-like DNA-binding domain superfamily/Winged helix DNA-binding domain"/>
    <property type="match status" value="1"/>
</dbReference>
<gene>
    <name evidence="6" type="ORF">RFM23_13425</name>
</gene>
<keyword evidence="7" id="KW-1185">Reference proteome</keyword>
<feature type="domain" description="HTH lysR-type" evidence="5">
    <location>
        <begin position="13"/>
        <end position="63"/>
    </location>
</feature>
<dbReference type="InterPro" id="IPR058163">
    <property type="entry name" value="LysR-type_TF_proteobact-type"/>
</dbReference>
<evidence type="ECO:0000256" key="3">
    <source>
        <dbReference type="ARBA" id="ARBA00023125"/>
    </source>
</evidence>
<sequence>MNLIAGSLEGALAFVQAVDAGSFTAAAARLRLTKSAVGRKVLQLEQRLGVRLLNRTTRRLSLTADGEIYYEACRRALAGLSEAQDVIAAGRQAPAGVVRLALPLAFGRRWVAPVLFGLAKDHPALRLEIGFDDHRSDLVDDGIDLAVRLGPLADNASLTARRLGTQRSLLCASPAYLATAGTPADIQGLAQHALLVYGRRDFINPWPLPDGNGTMLYQPQARLMIGDGDALLQVAVAGCGIAFLPDWLAGNSLRRGELVPVLMSSAVDTAPIHLLWSAGRVVPPRMRVIIDALVAHAALLHERS</sequence>
<dbReference type="InterPro" id="IPR005119">
    <property type="entry name" value="LysR_subst-bd"/>
</dbReference>
<keyword evidence="2" id="KW-0805">Transcription regulation</keyword>
<dbReference type="PROSITE" id="PS50931">
    <property type="entry name" value="HTH_LYSR"/>
    <property type="match status" value="1"/>
</dbReference>
<dbReference type="EMBL" id="JAVIIP010000006">
    <property type="protein sequence ID" value="MDX8538615.1"/>
    <property type="molecule type" value="Genomic_DNA"/>
</dbReference>